<evidence type="ECO:0000313" key="5">
    <source>
        <dbReference type="Proteomes" id="UP001303046"/>
    </source>
</evidence>
<feature type="chain" id="PRO_5047048566" description="Reverse transcriptase domain-containing protein" evidence="2">
    <location>
        <begin position="21"/>
        <end position="3354"/>
    </location>
</feature>
<dbReference type="InterPro" id="IPR005135">
    <property type="entry name" value="Endo/exonuclease/phosphatase"/>
</dbReference>
<dbReference type="PROSITE" id="PS50878">
    <property type="entry name" value="RT_POL"/>
    <property type="match status" value="1"/>
</dbReference>
<dbReference type="Proteomes" id="UP001303046">
    <property type="component" value="Unassembled WGS sequence"/>
</dbReference>
<evidence type="ECO:0000256" key="2">
    <source>
        <dbReference type="SAM" id="SignalP"/>
    </source>
</evidence>
<feature type="compositionally biased region" description="Low complexity" evidence="1">
    <location>
        <begin position="3216"/>
        <end position="3228"/>
    </location>
</feature>
<feature type="domain" description="Reverse transcriptase" evidence="3">
    <location>
        <begin position="2097"/>
        <end position="2351"/>
    </location>
</feature>
<keyword evidence="5" id="KW-1185">Reference proteome</keyword>
<comment type="caution">
    <text evidence="4">The sequence shown here is derived from an EMBL/GenBank/DDBJ whole genome shotgun (WGS) entry which is preliminary data.</text>
</comment>
<dbReference type="InterPro" id="IPR019441">
    <property type="entry name" value="FMP27/BLTP2/Hobbit_GFWDK_RBG"/>
</dbReference>
<protein>
    <recommendedName>
        <fullName evidence="3">Reverse transcriptase domain-containing protein</fullName>
    </recommendedName>
</protein>
<dbReference type="PANTHER" id="PTHR15678:SF6">
    <property type="entry name" value="BRIDGE-LIKE LIPID TRANSFER PROTEIN FAMILY MEMBER 2"/>
    <property type="match status" value="1"/>
</dbReference>
<sequence length="3354" mass="382200">MSSLHVLLVAVAVLGHLSSGADKEIDEYPRLNLVEERRVIDFFHLQVRRNAALGKKYKGAKLGMGGQLYALKYDPKMELEAFSFAKYQQTPKEGRGIISFEGDYPGDLMMVLDTFLKNQTAVQQMIYPFATRYGCWMRLLNKVKPYQAKFYCVYDRKPMACEKDSDCIYQPAESILLLALWGLLRYIGAVSSWLLSTIFRCPLEVGGVGWCKLSDIRLHLPSGLLVHVDICQIHLFSSLVSKPLLLSLGDVRIEGDAHSLAQASCTTGRRSTNASLTKRSIFSTVAQMVQYCAMYINRGHLVLLDALPGCMIHVTVDELLVEAFRSRDGWQLEVSCRLARGKAMLRKVTTGHSLLDVALQFRLSLDVANGRLRDVSLSTDRLSTSSFMNDLSDLSIVINNCVINYNGTVAEESRTMTLSLRALSVSKDGGKMKARIVDFMTEDQTQRLTLRSSLLVLSQEINKTGISIQLSSDSVLTRLSVQDVVWWNNHVEECLTSVIGKTMVSSKSAPQHSLPLHFAVELASISCDLVDVDSFQSALSVQFFSVIKTEDVLEVGVDCFCISAPNVNVTNATFENHQWGHSVYIGAALVQYCLSGAGRGLLIGIDDCKIEWSDKLAEQVKQLTSVLSACDSTNRDVTHVRKAVNLRLHMKRAAVISVAKDSFYLTLLFDEVKAESAGSRNFAVTSHYARIVFGPVQGTHLDLHVIRNTVKFVPPPDRGSDAPWRCWNQFLNDARKNRRAAALDEQRKNNPQLCFETNVLCFTSEETSSNRDFTCSSNSPIYIVWSPLLHRVLHHMKEVIVSTFLSSNEVTKTSKKVKQIQYRLLTNHAVELVLELPRHHRMTWRIPSLTFDSSPVSLSAISPQLVVNMNGLDIITAIDVCITRRMSDVQMIGYRRGFKEFEIESNKVWTWAAASFLFYLPHEFNFAQVFDEFVNSMKWIKLVHDLKKDPFPPDAPLPADIRIILKEARLELEDDPFENLLQMSHELKEDEVYECERRRQMLAERLLALKKSNPLMPQARVDELFALLLEKNSAIYVERWNKADNVKRPLFVSKWVDFELRAFADPYFHGSDKCVRLIREYDPLSSYPPGGLGFSTLWGRGMEFDSGEWAINFKDYPTSYLLTKDLHFFGIVVGAEEFEEGGRSLRECDVPLPDPWESHKIERNMSPLKFYYDMQCESAEFSATYGPCWEPCLSMISLVWNNISAPSRDPSVPLPFWDKMRFLMHGRFSWLSSKVVTTMLASPDPYNTTETVEMCWDEFGLDWMLGEIRIRSGLRVFMRTASRYDDSRILFLPDLKLRVELDWICSGDPHDHHSVTLCSPDRLPHYSTDHDSYRAFRSSSLDLSLSFDVAAAADSGETGDRLPHVLLYANTFRCFEFFLNTLTMKNRNVRKGCLFGTSSFPKPQLGKHFRNVNVSLNFPKFYIAYWMSHSSDYGFRVVSDGLNLLASMKLKSEAGGEQGITRRKTYVWTAEHISATLWGTKVADRGLTADQKRPCACPETQVDSGDGLPASAVPGLTRKIIVSRTSVRPKACNQLTGRCKGGGLESPPTNKLHMSTLGERKFSQKPMGLEACNLPVGFKFHAKNSNRKESPDSGRKPGTVAPGRTGLQESCRLPKRKRTRMTICTYNARTLASEAAIEDLMVQAKKIKYDVIGLTETRRRHSLNAVFETGEELFLGTCDSRGVGGVGVLVNTSMAQNIDSFEQLTTRIGRLRMRRCGPTPALTIFVAYAPTSSYEEEEVEAFYMDLEKFYREDHAFYKVIIGDFNAKVGPRRTPEELHIGTHGLQWNDQGERLSEFIMTTKTIHGNSQFQKPSSLRWTWESPGGGYRNEIDHIIVNKRFCLTDVAVVPKFYTGSDHRLLRGRFSFTRRAEKAAKFSKRNPRTTINWDLFATLAGFWEDSAMDNIDEEYDRLVKHLHDCAKKAESIKTTKRRLSLETLELIRQRGAARAAGNQELTSELARLCREAIKKDLKERRAEVLAEAAEAGKSIRYARRDFASRKTRMTALRNPKGTTIASRRGMEKIIYDFYSDLFDSRAHLPPHHLREDGHVIPAVLPSEIRHAIMSVRNRTAAGPDRIKPEHLKNLPPVLINTLARIFTRYLSECKVPKQWKTSKTVLLYKKGDPHDIGNYRPICLLSVIYKLFTRVILNRIEKVLDEGQPCEQAGFRKGFSTIDHIHTVSRLIEVSREYKMPLCLTFIDLKKAFDSVETEAVVEALDNQGVPTQYIKVLRELYSNFTTGISPFYKNIIIDVKRGVRQGDTISPKIFTATLENAMRKLEWDDMGVKIDGRQLHHLRFADDIVLITPSISQAERMLTEFAETCGCIGLELNLQKTMFMRNGWISDAPFTLNGTNISECTSYVYLGRELNMMNDLAPELGRRRRAAWGAYKSIEDVVKKTKNTRLRAHLFNTTVLPALTYASETWALRKQEENAVSVIERAIERVMLGVSRFKQVRDGIRSSLLRQRSKIRDAAAFAKESKIRWAGHVMRFNDNRWTRAVSDWIPRDIKRNTGRPPTRWSDFFTKSFKENYDALRVPRERRNHWATLARDRDKWKNYWRPLDRFEDQRESSHGHAPSMEGLSNDEDTFLLGVSRVSYVRENNQGRESSQHRLAVHDLKGSWTAQNRDACINIADGVHRAHLLRRILSNDALKILKLHLEEEDQPTNTPVTTQEQSTDVHGHRRGYSMSDQNQSLLTQLIGEVSTKLVAHCEQTADLPTNSLLGAIQCSSDDVRLINWQIDLFNSQVVLKGCEKKGFILITAARASVTQKVHRCVWRNGQLLGKKSWSAIISGMQYFAPISNPDQQAVEPFRWLTREVIEEKAATAAVGDPYLHPYIGAGDAVGGVVKANETSEDLQLQRIVSRCSCEIYFCYFSEELKTDAIEETGVPKVEQDRAIGGEEIGVDCVTLKHNMLEATSNSEQYEMVVDIVNNLVLFVDPKKKELADRRRKLRFACQMIDMKEMRERIVEQQCELREIVSVVRSLERQLFYLDTQSNGDVDEQKRRDIVEEMEDIKTKQLEVSDKLAIYISCYKQRQVDATRATVFDRTAEDDTVAALVCFEDCIWKLTESDGQISIAQLQIRNFLYTRTMRLDNSGEHLFEVGSIRVTNLLPDTIYRDTLHRDERVQSHQPAIRLTVRDMAPVGGICVKELFEVNIAPMVAQLTYRFFEKMMLFFFPGRNIHKEDNLDAVEENTSRFSFTRRFAGTLSMRSNKSGQIERKSSNSSGKNASGKQSSDIELTDIDKMRERADNNNFFLYIKIPEVPFVVSYKGNKEKNIEDVDRFSFLFPLCEFHERNWTWLDVALAVKQRCKRVLLQQFMRQKLLRNRLTGGPETVEGFNEEDKKRIVLGSTSTTEKKKKR</sequence>
<dbReference type="Gene3D" id="3.40.33.10">
    <property type="entry name" value="CAP"/>
    <property type="match status" value="1"/>
</dbReference>
<dbReference type="Pfam" id="PF10344">
    <property type="entry name" value="Hobbit"/>
    <property type="match status" value="2"/>
</dbReference>
<dbReference type="InterPro" id="IPR036691">
    <property type="entry name" value="Endo/exonu/phosph_ase_sf"/>
</dbReference>
<proteinExistence type="predicted"/>
<dbReference type="SUPFAM" id="SSF56219">
    <property type="entry name" value="DNase I-like"/>
    <property type="match status" value="1"/>
</dbReference>
<dbReference type="EMBL" id="JAVFWL010000001">
    <property type="protein sequence ID" value="KAK6726406.1"/>
    <property type="molecule type" value="Genomic_DNA"/>
</dbReference>
<name>A0ABR1BKV7_NECAM</name>
<dbReference type="Gene3D" id="3.60.10.10">
    <property type="entry name" value="Endonuclease/exonuclease/phosphatase"/>
    <property type="match status" value="1"/>
</dbReference>
<dbReference type="SUPFAM" id="SSF56672">
    <property type="entry name" value="DNA/RNA polymerases"/>
    <property type="match status" value="1"/>
</dbReference>
<feature type="signal peptide" evidence="2">
    <location>
        <begin position="1"/>
        <end position="20"/>
    </location>
</feature>
<dbReference type="Pfam" id="PF03372">
    <property type="entry name" value="Exo_endo_phos"/>
    <property type="match status" value="1"/>
</dbReference>
<feature type="region of interest" description="Disordered" evidence="1">
    <location>
        <begin position="1583"/>
        <end position="1608"/>
    </location>
</feature>
<dbReference type="InterPro" id="IPR000477">
    <property type="entry name" value="RT_dom"/>
</dbReference>
<feature type="region of interest" description="Disordered" evidence="1">
    <location>
        <begin position="3205"/>
        <end position="3231"/>
    </location>
</feature>
<accession>A0ABR1BKV7</accession>
<gene>
    <name evidence="4" type="primary">Necator_chrI.g741</name>
    <name evidence="4" type="ORF">RB195_004619</name>
</gene>
<evidence type="ECO:0000259" key="3">
    <source>
        <dbReference type="PROSITE" id="PS50878"/>
    </source>
</evidence>
<dbReference type="Pfam" id="PF00078">
    <property type="entry name" value="RVT_1"/>
    <property type="match status" value="1"/>
</dbReference>
<dbReference type="CDD" id="cd01650">
    <property type="entry name" value="RT_nLTR_like"/>
    <property type="match status" value="1"/>
</dbReference>
<organism evidence="4 5">
    <name type="scientific">Necator americanus</name>
    <name type="common">Human hookworm</name>
    <dbReference type="NCBI Taxonomy" id="51031"/>
    <lineage>
        <taxon>Eukaryota</taxon>
        <taxon>Metazoa</taxon>
        <taxon>Ecdysozoa</taxon>
        <taxon>Nematoda</taxon>
        <taxon>Chromadorea</taxon>
        <taxon>Rhabditida</taxon>
        <taxon>Rhabditina</taxon>
        <taxon>Rhabditomorpha</taxon>
        <taxon>Strongyloidea</taxon>
        <taxon>Ancylostomatidae</taxon>
        <taxon>Bunostominae</taxon>
        <taxon>Necator</taxon>
    </lineage>
</organism>
<dbReference type="InterPro" id="IPR045167">
    <property type="entry name" value="Hobbit"/>
</dbReference>
<feature type="compositionally biased region" description="Basic and acidic residues" evidence="1">
    <location>
        <begin position="1586"/>
        <end position="1595"/>
    </location>
</feature>
<dbReference type="SMART" id="SM01214">
    <property type="entry name" value="Fmp27_GFWDK"/>
    <property type="match status" value="1"/>
</dbReference>
<dbReference type="InterPro" id="IPR043502">
    <property type="entry name" value="DNA/RNA_pol_sf"/>
</dbReference>
<dbReference type="PANTHER" id="PTHR15678">
    <property type="entry name" value="ANTIGEN MLAA-22-RELATED"/>
    <property type="match status" value="1"/>
</dbReference>
<dbReference type="InterPro" id="IPR043128">
    <property type="entry name" value="Rev_trsase/Diguanyl_cyclase"/>
</dbReference>
<dbReference type="Gene3D" id="3.30.70.270">
    <property type="match status" value="1"/>
</dbReference>
<dbReference type="InterPro" id="IPR035940">
    <property type="entry name" value="CAP_sf"/>
</dbReference>
<keyword evidence="2" id="KW-0732">Signal</keyword>
<reference evidence="4 5" key="1">
    <citation type="submission" date="2023-08" db="EMBL/GenBank/DDBJ databases">
        <title>A Necator americanus chromosomal reference genome.</title>
        <authorList>
            <person name="Ilik V."/>
            <person name="Petrzelkova K.J."/>
            <person name="Pardy F."/>
            <person name="Fuh T."/>
            <person name="Niatou-Singa F.S."/>
            <person name="Gouil Q."/>
            <person name="Baker L."/>
            <person name="Ritchie M.E."/>
            <person name="Jex A.R."/>
            <person name="Gazzola D."/>
            <person name="Li H."/>
            <person name="Toshio Fujiwara R."/>
            <person name="Zhan B."/>
            <person name="Aroian R.V."/>
            <person name="Pafco B."/>
            <person name="Schwarz E.M."/>
        </authorList>
    </citation>
    <scope>NUCLEOTIDE SEQUENCE [LARGE SCALE GENOMIC DNA]</scope>
    <source>
        <strain evidence="4 5">Aroian</strain>
        <tissue evidence="4">Whole animal</tissue>
    </source>
</reference>
<evidence type="ECO:0000256" key="1">
    <source>
        <dbReference type="SAM" id="MobiDB-lite"/>
    </source>
</evidence>
<evidence type="ECO:0000313" key="4">
    <source>
        <dbReference type="EMBL" id="KAK6726406.1"/>
    </source>
</evidence>